<dbReference type="PANTHER" id="PTHR47481:SF7">
    <property type="entry name" value="CCHC-TYPE DOMAIN-CONTAINING PROTEIN"/>
    <property type="match status" value="1"/>
</dbReference>
<sequence>MKGNMGRMVSFNRSNWVTWKTKVKNLLYCKDLYGPNKGDKGKLEGTKDDEWKKLDRKSVGVIRQWIDDSVFHHVSTKNSPHALWTKLEGLYERKTAVNKAFLFQKLVNLKYKEWTPIAEHLNDIKSIVNKLATMKITFDDELQALLLFSSLSKSWEILVVTVSNLAPDGVVSMNQVTSSLLNEETRRKTSGFSQPDALVVENEEESRIELLTIVKNQETSQLQRKILCDTIVTRKDLMGKKVVRSRDVVFLKDQIAVDFEKVVQPEPHVGYLIDIDLNPPPIVHDDNEKEVQPVHEDGENDGIPNDVEVEDEGELPPQELPPQP</sequence>
<organism evidence="2 3">
    <name type="scientific">Nyssa sinensis</name>
    <dbReference type="NCBI Taxonomy" id="561372"/>
    <lineage>
        <taxon>Eukaryota</taxon>
        <taxon>Viridiplantae</taxon>
        <taxon>Streptophyta</taxon>
        <taxon>Embryophyta</taxon>
        <taxon>Tracheophyta</taxon>
        <taxon>Spermatophyta</taxon>
        <taxon>Magnoliopsida</taxon>
        <taxon>eudicotyledons</taxon>
        <taxon>Gunneridae</taxon>
        <taxon>Pentapetalae</taxon>
        <taxon>asterids</taxon>
        <taxon>Cornales</taxon>
        <taxon>Nyssaceae</taxon>
        <taxon>Nyssa</taxon>
    </lineage>
</organism>
<protein>
    <submittedName>
        <fullName evidence="2">Uncharacterized protein</fullName>
    </submittedName>
</protein>
<keyword evidence="3" id="KW-1185">Reference proteome</keyword>
<name>A0A5J5B3Y8_9ASTE</name>
<accession>A0A5J5B3Y8</accession>
<proteinExistence type="predicted"/>
<dbReference type="OrthoDB" id="418757at2759"/>
<dbReference type="Proteomes" id="UP000325577">
    <property type="component" value="Linkage Group LG17"/>
</dbReference>
<evidence type="ECO:0000313" key="3">
    <source>
        <dbReference type="Proteomes" id="UP000325577"/>
    </source>
</evidence>
<gene>
    <name evidence="2" type="ORF">F0562_030849</name>
</gene>
<dbReference type="EMBL" id="CM018040">
    <property type="protein sequence ID" value="KAA8535831.1"/>
    <property type="molecule type" value="Genomic_DNA"/>
</dbReference>
<evidence type="ECO:0000256" key="1">
    <source>
        <dbReference type="SAM" id="MobiDB-lite"/>
    </source>
</evidence>
<reference evidence="2 3" key="1">
    <citation type="submission" date="2019-09" db="EMBL/GenBank/DDBJ databases">
        <title>A chromosome-level genome assembly of the Chinese tupelo Nyssa sinensis.</title>
        <authorList>
            <person name="Yang X."/>
            <person name="Kang M."/>
            <person name="Yang Y."/>
            <person name="Xiong H."/>
            <person name="Wang M."/>
            <person name="Zhang Z."/>
            <person name="Wang Z."/>
            <person name="Wu H."/>
            <person name="Ma T."/>
            <person name="Liu J."/>
            <person name="Xi Z."/>
        </authorList>
    </citation>
    <scope>NUCLEOTIDE SEQUENCE [LARGE SCALE GENOMIC DNA]</scope>
    <source>
        <strain evidence="2">J267</strain>
        <tissue evidence="2">Leaf</tissue>
    </source>
</reference>
<feature type="region of interest" description="Disordered" evidence="1">
    <location>
        <begin position="278"/>
        <end position="324"/>
    </location>
</feature>
<dbReference type="PANTHER" id="PTHR47481">
    <property type="match status" value="1"/>
</dbReference>
<dbReference type="Pfam" id="PF14223">
    <property type="entry name" value="Retrotran_gag_2"/>
    <property type="match status" value="1"/>
</dbReference>
<evidence type="ECO:0000313" key="2">
    <source>
        <dbReference type="EMBL" id="KAA8535831.1"/>
    </source>
</evidence>
<dbReference type="AlphaFoldDB" id="A0A5J5B3Y8"/>
<feature type="compositionally biased region" description="Basic and acidic residues" evidence="1">
    <location>
        <begin position="283"/>
        <end position="297"/>
    </location>
</feature>